<keyword evidence="2 6" id="KW-0963">Cytoplasm</keyword>
<evidence type="ECO:0000256" key="2">
    <source>
        <dbReference type="ARBA" id="ARBA00022490"/>
    </source>
</evidence>
<comment type="function">
    <text evidence="6">Bidirectionally degrades single-stranded DNA into large acid-insoluble oligonucleotides, which are then degraded further into small acid-soluble oligonucleotides.</text>
</comment>
<organism evidence="8 9">
    <name type="scientific">Ostreibacterium oceani</name>
    <dbReference type="NCBI Taxonomy" id="2654998"/>
    <lineage>
        <taxon>Bacteria</taxon>
        <taxon>Pseudomonadati</taxon>
        <taxon>Pseudomonadota</taxon>
        <taxon>Gammaproteobacteria</taxon>
        <taxon>Cardiobacteriales</taxon>
        <taxon>Ostreibacteriaceae</taxon>
        <taxon>Ostreibacterium</taxon>
    </lineage>
</organism>
<feature type="compositionally biased region" description="Low complexity" evidence="7">
    <location>
        <begin position="8"/>
        <end position="30"/>
    </location>
</feature>
<dbReference type="Gene3D" id="1.10.287.1040">
    <property type="entry name" value="Exonuclease VII, small subunit"/>
    <property type="match status" value="1"/>
</dbReference>
<dbReference type="PANTHER" id="PTHR34137:SF1">
    <property type="entry name" value="EXODEOXYRIBONUCLEASE 7 SMALL SUBUNIT"/>
    <property type="match status" value="1"/>
</dbReference>
<evidence type="ECO:0000256" key="3">
    <source>
        <dbReference type="ARBA" id="ARBA00022722"/>
    </source>
</evidence>
<dbReference type="InterPro" id="IPR003761">
    <property type="entry name" value="Exonuc_VII_S"/>
</dbReference>
<dbReference type="EC" id="3.1.11.6" evidence="6"/>
<name>A0A6N7EYV9_9GAMM</name>
<comment type="subunit">
    <text evidence="6">Heterooligomer composed of large and small subunits.</text>
</comment>
<keyword evidence="9" id="KW-1185">Reference proteome</keyword>
<evidence type="ECO:0000313" key="8">
    <source>
        <dbReference type="EMBL" id="MPV86735.1"/>
    </source>
</evidence>
<protein>
    <recommendedName>
        <fullName evidence="6">Exodeoxyribonuclease 7 small subunit</fullName>
        <ecNumber evidence="6">3.1.11.6</ecNumber>
    </recommendedName>
    <alternativeName>
        <fullName evidence="6">Exodeoxyribonuclease VII small subunit</fullName>
        <shortName evidence="6">Exonuclease VII small subunit</shortName>
    </alternativeName>
</protein>
<dbReference type="InterPro" id="IPR037004">
    <property type="entry name" value="Exonuc_VII_ssu_sf"/>
</dbReference>
<evidence type="ECO:0000256" key="5">
    <source>
        <dbReference type="ARBA" id="ARBA00022839"/>
    </source>
</evidence>
<dbReference type="GO" id="GO:0006308">
    <property type="term" value="P:DNA catabolic process"/>
    <property type="evidence" value="ECO:0007669"/>
    <property type="project" value="UniProtKB-UniRule"/>
</dbReference>
<dbReference type="FunCoup" id="A0A6N7EYV9">
    <property type="interactions" value="311"/>
</dbReference>
<dbReference type="GO" id="GO:0008855">
    <property type="term" value="F:exodeoxyribonuclease VII activity"/>
    <property type="evidence" value="ECO:0007669"/>
    <property type="project" value="UniProtKB-UniRule"/>
</dbReference>
<proteinExistence type="inferred from homology"/>
<comment type="similarity">
    <text evidence="1 6">Belongs to the XseB family.</text>
</comment>
<comment type="subcellular location">
    <subcellularLocation>
        <location evidence="6">Cytoplasm</location>
    </subcellularLocation>
</comment>
<dbReference type="Proteomes" id="UP000471298">
    <property type="component" value="Unassembled WGS sequence"/>
</dbReference>
<dbReference type="RefSeq" id="WP_152810726.1">
    <property type="nucleotide sequence ID" value="NZ_WHNW01000010.1"/>
</dbReference>
<dbReference type="EMBL" id="WHNW01000010">
    <property type="protein sequence ID" value="MPV86735.1"/>
    <property type="molecule type" value="Genomic_DNA"/>
</dbReference>
<gene>
    <name evidence="6 8" type="primary">xseB</name>
    <name evidence="8" type="ORF">GCU85_08360</name>
</gene>
<evidence type="ECO:0000256" key="1">
    <source>
        <dbReference type="ARBA" id="ARBA00009998"/>
    </source>
</evidence>
<dbReference type="SUPFAM" id="SSF116842">
    <property type="entry name" value="XseB-like"/>
    <property type="match status" value="1"/>
</dbReference>
<comment type="caution">
    <text evidence="8">The sequence shown here is derived from an EMBL/GenBank/DDBJ whole genome shotgun (WGS) entry which is preliminary data.</text>
</comment>
<keyword evidence="4 6" id="KW-0378">Hydrolase</keyword>
<dbReference type="GO" id="GO:0009318">
    <property type="term" value="C:exodeoxyribonuclease VII complex"/>
    <property type="evidence" value="ECO:0007669"/>
    <property type="project" value="UniProtKB-UniRule"/>
</dbReference>
<evidence type="ECO:0000256" key="4">
    <source>
        <dbReference type="ARBA" id="ARBA00022801"/>
    </source>
</evidence>
<dbReference type="AlphaFoldDB" id="A0A6N7EYV9"/>
<evidence type="ECO:0000313" key="9">
    <source>
        <dbReference type="Proteomes" id="UP000471298"/>
    </source>
</evidence>
<accession>A0A6N7EYV9</accession>
<feature type="region of interest" description="Disordered" evidence="7">
    <location>
        <begin position="1"/>
        <end position="34"/>
    </location>
</feature>
<keyword evidence="3 6" id="KW-0540">Nuclease</keyword>
<dbReference type="InParanoid" id="A0A6N7EYV9"/>
<sequence length="101" mass="11300">MIEPITEPQESPQESSQQSSQQATQQGTQARKNYETAIAELEHILTQLEDNQLPLEEAIKQFEAGVSLVKHCQHILTQTEQKIQGLMQNDNDALGGNENND</sequence>
<dbReference type="PANTHER" id="PTHR34137">
    <property type="entry name" value="EXODEOXYRIBONUCLEASE 7 SMALL SUBUNIT"/>
    <property type="match status" value="1"/>
</dbReference>
<dbReference type="HAMAP" id="MF_00337">
    <property type="entry name" value="Exonuc_7_S"/>
    <property type="match status" value="1"/>
</dbReference>
<keyword evidence="5 6" id="KW-0269">Exonuclease</keyword>
<evidence type="ECO:0000256" key="7">
    <source>
        <dbReference type="SAM" id="MobiDB-lite"/>
    </source>
</evidence>
<comment type="catalytic activity">
    <reaction evidence="6">
        <text>Exonucleolytic cleavage in either 5'- to 3'- or 3'- to 5'-direction to yield nucleoside 5'-phosphates.</text>
        <dbReference type="EC" id="3.1.11.6"/>
    </reaction>
</comment>
<evidence type="ECO:0000256" key="6">
    <source>
        <dbReference type="HAMAP-Rule" id="MF_00337"/>
    </source>
</evidence>
<dbReference type="Pfam" id="PF02609">
    <property type="entry name" value="Exonuc_VII_S"/>
    <property type="match status" value="1"/>
</dbReference>
<reference evidence="8 9" key="1">
    <citation type="submission" date="2019-10" db="EMBL/GenBank/DDBJ databases">
        <title>Cardiobacteriales fam. a chemoheterotrophic member of the order Cardiobacteriales, and proposal of Cardiobacteriales fam. nov.</title>
        <authorList>
            <person name="Wang C."/>
        </authorList>
    </citation>
    <scope>NUCLEOTIDE SEQUENCE [LARGE SCALE GENOMIC DNA]</scope>
    <source>
        <strain evidence="8 9">ML27</strain>
    </source>
</reference>
<dbReference type="NCBIfam" id="TIGR01280">
    <property type="entry name" value="xseB"/>
    <property type="match status" value="1"/>
</dbReference>
<dbReference type="GO" id="GO:0005829">
    <property type="term" value="C:cytosol"/>
    <property type="evidence" value="ECO:0007669"/>
    <property type="project" value="TreeGrafter"/>
</dbReference>